<accession>A0A9N8EDD1</accession>
<feature type="compositionally biased region" description="Low complexity" evidence="1">
    <location>
        <begin position="249"/>
        <end position="281"/>
    </location>
</feature>
<feature type="chain" id="PRO_5040234061" evidence="2">
    <location>
        <begin position="23"/>
        <end position="385"/>
    </location>
</feature>
<feature type="compositionally biased region" description="Low complexity" evidence="1">
    <location>
        <begin position="122"/>
        <end position="140"/>
    </location>
</feature>
<gene>
    <name evidence="3" type="ORF">SEMRO_784_G201980.1</name>
</gene>
<dbReference type="EMBL" id="CAICTM010000783">
    <property type="protein sequence ID" value="CAB9516455.1"/>
    <property type="molecule type" value="Genomic_DNA"/>
</dbReference>
<evidence type="ECO:0000313" key="3">
    <source>
        <dbReference type="EMBL" id="CAB9516455.1"/>
    </source>
</evidence>
<dbReference type="Proteomes" id="UP001153069">
    <property type="component" value="Unassembled WGS sequence"/>
</dbReference>
<evidence type="ECO:0000256" key="2">
    <source>
        <dbReference type="SAM" id="SignalP"/>
    </source>
</evidence>
<organism evidence="3 4">
    <name type="scientific">Seminavis robusta</name>
    <dbReference type="NCBI Taxonomy" id="568900"/>
    <lineage>
        <taxon>Eukaryota</taxon>
        <taxon>Sar</taxon>
        <taxon>Stramenopiles</taxon>
        <taxon>Ochrophyta</taxon>
        <taxon>Bacillariophyta</taxon>
        <taxon>Bacillariophyceae</taxon>
        <taxon>Bacillariophycidae</taxon>
        <taxon>Naviculales</taxon>
        <taxon>Naviculaceae</taxon>
        <taxon>Seminavis</taxon>
    </lineage>
</organism>
<keyword evidence="2" id="KW-0732">Signal</keyword>
<proteinExistence type="predicted"/>
<reference evidence="3" key="1">
    <citation type="submission" date="2020-06" db="EMBL/GenBank/DDBJ databases">
        <authorList>
            <consortium name="Plant Systems Biology data submission"/>
        </authorList>
    </citation>
    <scope>NUCLEOTIDE SEQUENCE</scope>
    <source>
        <strain evidence="3">D6</strain>
    </source>
</reference>
<feature type="compositionally biased region" description="Gly residues" evidence="1">
    <location>
        <begin position="203"/>
        <end position="213"/>
    </location>
</feature>
<comment type="caution">
    <text evidence="3">The sequence shown here is derived from an EMBL/GenBank/DDBJ whole genome shotgun (WGS) entry which is preliminary data.</text>
</comment>
<evidence type="ECO:0000256" key="1">
    <source>
        <dbReference type="SAM" id="MobiDB-lite"/>
    </source>
</evidence>
<sequence length="385" mass="40466">MKTVQWILGAWSCFLFVMGAQGRNLRTAEEDAAIPRRQWRFLPRELVEDCCINCFCQDGENEGTQYCDCDCSACNVGKTLQDNDYQGVDHYDQFLASPADNDSTEYYDAHYRDDDDYYPNVSGKKTASSSSKGSLRSGSRSGEGKGSKSKSKGSGSKGKGGKGHYQSSSSRSHGKGSGSGSGSSYESHHGKGHGSGSRSSYGSKGGTGSGSKGVSGSSSGYRYYGSKGSSGSSVGSGYGINYYDDDDYGSLSASRNSGSRSGSKGASGSRSTSKGASGSRSDSADLKPIPVPLPYDSASGSSGSVSADTVSSISIYDTVDETSGSTDSESYESTIVEFEVDDGYLEDTVGETSGSTDSESYESTIVEFEVDDGYLEVADDDDYYN</sequence>
<feature type="region of interest" description="Disordered" evidence="1">
    <location>
        <begin position="117"/>
        <end position="310"/>
    </location>
</feature>
<feature type="signal peptide" evidence="2">
    <location>
        <begin position="1"/>
        <end position="22"/>
    </location>
</feature>
<dbReference type="AlphaFoldDB" id="A0A9N8EDD1"/>
<feature type="compositionally biased region" description="Low complexity" evidence="1">
    <location>
        <begin position="296"/>
        <end position="310"/>
    </location>
</feature>
<protein>
    <submittedName>
        <fullName evidence="3">Uncharacterized protein</fullName>
    </submittedName>
</protein>
<feature type="compositionally biased region" description="Low complexity" evidence="1">
    <location>
        <begin position="214"/>
        <end position="242"/>
    </location>
</feature>
<keyword evidence="4" id="KW-1185">Reference proteome</keyword>
<evidence type="ECO:0000313" key="4">
    <source>
        <dbReference type="Proteomes" id="UP001153069"/>
    </source>
</evidence>
<name>A0A9N8EDD1_9STRA</name>